<protein>
    <submittedName>
        <fullName evidence="2">NADPH:quinone reductase</fullName>
    </submittedName>
</protein>
<dbReference type="EMBL" id="FNQB01000005">
    <property type="protein sequence ID" value="SDZ65287.1"/>
    <property type="molecule type" value="Genomic_DNA"/>
</dbReference>
<sequence>MRAVRYAQFGDPDVLHVADVPTPEPGPGQVRVRVAASVVHPVDLMVRAGRFPAPLPTGLPYTPGWDVVGSVDAVGPSVEEFTVGDEVIGFSPWLQTTVGAHAEYVVLYAAWLTTAPGGVPATEAATLPTNGLAAALALDLLALAEGSTVLVTGAAGQVGGFVLALALARAAGLHATGFARADDREFVESLGAAFLSRSGDPTGTYDAVIDLAVIGSSLLDLIRDGGGYVAASPPLRPEPVRGIRTFALEVLPDGRRLGELVRLVTGGDIPLRVADVYPFADAAAAHKRLAQGGVRGGVVIVP</sequence>
<dbReference type="SMART" id="SM00829">
    <property type="entry name" value="PKS_ER"/>
    <property type="match status" value="1"/>
</dbReference>
<dbReference type="STRING" id="137265.SAMN05421684_7984"/>
<dbReference type="InterPro" id="IPR052585">
    <property type="entry name" value="Lipid_raft_assoc_Zn_ADH"/>
</dbReference>
<dbReference type="SUPFAM" id="SSF51735">
    <property type="entry name" value="NAD(P)-binding Rossmann-fold domains"/>
    <property type="match status" value="1"/>
</dbReference>
<dbReference type="InterPro" id="IPR013154">
    <property type="entry name" value="ADH-like_N"/>
</dbReference>
<dbReference type="CDD" id="cd05289">
    <property type="entry name" value="MDR_like_2"/>
    <property type="match status" value="1"/>
</dbReference>
<keyword evidence="3" id="KW-1185">Reference proteome</keyword>
<dbReference type="PANTHER" id="PTHR43482:SF1">
    <property type="entry name" value="PROTEIN AST1-RELATED"/>
    <property type="match status" value="1"/>
</dbReference>
<dbReference type="Gene3D" id="3.90.180.10">
    <property type="entry name" value="Medium-chain alcohol dehydrogenases, catalytic domain"/>
    <property type="match status" value="1"/>
</dbReference>
<accession>A0A1H3USG2</accession>
<evidence type="ECO:0000313" key="3">
    <source>
        <dbReference type="Proteomes" id="UP000199632"/>
    </source>
</evidence>
<organism evidence="2 3">
    <name type="scientific">Asanoa ishikariensis</name>
    <dbReference type="NCBI Taxonomy" id="137265"/>
    <lineage>
        <taxon>Bacteria</taxon>
        <taxon>Bacillati</taxon>
        <taxon>Actinomycetota</taxon>
        <taxon>Actinomycetes</taxon>
        <taxon>Micromonosporales</taxon>
        <taxon>Micromonosporaceae</taxon>
        <taxon>Asanoa</taxon>
    </lineage>
</organism>
<evidence type="ECO:0000259" key="1">
    <source>
        <dbReference type="SMART" id="SM00829"/>
    </source>
</evidence>
<dbReference type="Pfam" id="PF13602">
    <property type="entry name" value="ADH_zinc_N_2"/>
    <property type="match status" value="1"/>
</dbReference>
<dbReference type="InterPro" id="IPR036291">
    <property type="entry name" value="NAD(P)-bd_dom_sf"/>
</dbReference>
<reference evidence="3" key="1">
    <citation type="submission" date="2016-10" db="EMBL/GenBank/DDBJ databases">
        <authorList>
            <person name="Varghese N."/>
            <person name="Submissions S."/>
        </authorList>
    </citation>
    <scope>NUCLEOTIDE SEQUENCE [LARGE SCALE GENOMIC DNA]</scope>
    <source>
        <strain evidence="3">DSM 44718</strain>
    </source>
</reference>
<dbReference type="Proteomes" id="UP000199632">
    <property type="component" value="Unassembled WGS sequence"/>
</dbReference>
<feature type="domain" description="Enoyl reductase (ER)" evidence="1">
    <location>
        <begin position="10"/>
        <end position="300"/>
    </location>
</feature>
<gene>
    <name evidence="2" type="ORF">SAMN05421684_7984</name>
</gene>
<dbReference type="RefSeq" id="WP_090803937.1">
    <property type="nucleotide sequence ID" value="NZ_BOND01000029.1"/>
</dbReference>
<dbReference type="Gene3D" id="3.40.50.720">
    <property type="entry name" value="NAD(P)-binding Rossmann-like Domain"/>
    <property type="match status" value="1"/>
</dbReference>
<dbReference type="GO" id="GO:0016491">
    <property type="term" value="F:oxidoreductase activity"/>
    <property type="evidence" value="ECO:0007669"/>
    <property type="project" value="InterPro"/>
</dbReference>
<dbReference type="PANTHER" id="PTHR43482">
    <property type="entry name" value="PROTEIN AST1-RELATED"/>
    <property type="match status" value="1"/>
</dbReference>
<dbReference type="SUPFAM" id="SSF50129">
    <property type="entry name" value="GroES-like"/>
    <property type="match status" value="1"/>
</dbReference>
<dbReference type="InterPro" id="IPR011032">
    <property type="entry name" value="GroES-like_sf"/>
</dbReference>
<dbReference type="AlphaFoldDB" id="A0A1H3USG2"/>
<dbReference type="InterPro" id="IPR020843">
    <property type="entry name" value="ER"/>
</dbReference>
<dbReference type="OrthoDB" id="9801186at2"/>
<dbReference type="Pfam" id="PF08240">
    <property type="entry name" value="ADH_N"/>
    <property type="match status" value="1"/>
</dbReference>
<proteinExistence type="predicted"/>
<name>A0A1H3USG2_9ACTN</name>
<evidence type="ECO:0000313" key="2">
    <source>
        <dbReference type="EMBL" id="SDZ65287.1"/>
    </source>
</evidence>